<dbReference type="EMBL" id="ASHM01033858">
    <property type="protein sequence ID" value="PNX78298.1"/>
    <property type="molecule type" value="Genomic_DNA"/>
</dbReference>
<dbReference type="Proteomes" id="UP000236291">
    <property type="component" value="Unassembled WGS sequence"/>
</dbReference>
<dbReference type="InterPro" id="IPR026960">
    <property type="entry name" value="RVT-Znf"/>
</dbReference>
<reference evidence="2 3" key="1">
    <citation type="journal article" date="2014" name="Am. J. Bot.">
        <title>Genome assembly and annotation for red clover (Trifolium pratense; Fabaceae).</title>
        <authorList>
            <person name="Istvanek J."/>
            <person name="Jaros M."/>
            <person name="Krenek A."/>
            <person name="Repkova J."/>
        </authorList>
    </citation>
    <scope>NUCLEOTIDE SEQUENCE [LARGE SCALE GENOMIC DNA]</scope>
    <source>
        <strain evidence="3">cv. Tatra</strain>
        <tissue evidence="2">Young leaves</tissue>
    </source>
</reference>
<comment type="caution">
    <text evidence="2">The sequence shown here is derived from an EMBL/GenBank/DDBJ whole genome shotgun (WGS) entry which is preliminary data.</text>
</comment>
<evidence type="ECO:0000259" key="1">
    <source>
        <dbReference type="Pfam" id="PF13966"/>
    </source>
</evidence>
<dbReference type="AlphaFoldDB" id="A0A2K3LID6"/>
<dbReference type="STRING" id="57577.A0A2K3LID6"/>
<protein>
    <submittedName>
        <fullName evidence="2">Ribonuclease H</fullName>
    </submittedName>
</protein>
<proteinExistence type="predicted"/>
<dbReference type="PANTHER" id="PTHR33116">
    <property type="entry name" value="REVERSE TRANSCRIPTASE ZINC-BINDING DOMAIN-CONTAINING PROTEIN-RELATED-RELATED"/>
    <property type="match status" value="1"/>
</dbReference>
<gene>
    <name evidence="2" type="ORF">L195_g034275</name>
</gene>
<dbReference type="PANTHER" id="PTHR33116:SF86">
    <property type="entry name" value="REVERSE TRANSCRIPTASE DOMAIN-CONTAINING PROTEIN"/>
    <property type="match status" value="1"/>
</dbReference>
<reference evidence="2 3" key="2">
    <citation type="journal article" date="2017" name="Front. Plant Sci.">
        <title>Gene Classification and Mining of Molecular Markers Useful in Red Clover (Trifolium pratense) Breeding.</title>
        <authorList>
            <person name="Istvanek J."/>
            <person name="Dluhosova J."/>
            <person name="Dluhos P."/>
            <person name="Patkova L."/>
            <person name="Nedelnik J."/>
            <person name="Repkova J."/>
        </authorList>
    </citation>
    <scope>NUCLEOTIDE SEQUENCE [LARGE SCALE GENOMIC DNA]</scope>
    <source>
        <strain evidence="3">cv. Tatra</strain>
        <tissue evidence="2">Young leaves</tissue>
    </source>
</reference>
<evidence type="ECO:0000313" key="2">
    <source>
        <dbReference type="EMBL" id="PNX78298.1"/>
    </source>
</evidence>
<evidence type="ECO:0000313" key="3">
    <source>
        <dbReference type="Proteomes" id="UP000236291"/>
    </source>
</evidence>
<dbReference type="Pfam" id="PF13966">
    <property type="entry name" value="zf-RVT"/>
    <property type="match status" value="1"/>
</dbReference>
<organism evidence="2 3">
    <name type="scientific">Trifolium pratense</name>
    <name type="common">Red clover</name>
    <dbReference type="NCBI Taxonomy" id="57577"/>
    <lineage>
        <taxon>Eukaryota</taxon>
        <taxon>Viridiplantae</taxon>
        <taxon>Streptophyta</taxon>
        <taxon>Embryophyta</taxon>
        <taxon>Tracheophyta</taxon>
        <taxon>Spermatophyta</taxon>
        <taxon>Magnoliopsida</taxon>
        <taxon>eudicotyledons</taxon>
        <taxon>Gunneridae</taxon>
        <taxon>Pentapetalae</taxon>
        <taxon>rosids</taxon>
        <taxon>fabids</taxon>
        <taxon>Fabales</taxon>
        <taxon>Fabaceae</taxon>
        <taxon>Papilionoideae</taxon>
        <taxon>50 kb inversion clade</taxon>
        <taxon>NPAAA clade</taxon>
        <taxon>Hologalegina</taxon>
        <taxon>IRL clade</taxon>
        <taxon>Trifolieae</taxon>
        <taxon>Trifolium</taxon>
    </lineage>
</organism>
<feature type="domain" description="Reverse transcriptase zinc-binding" evidence="1">
    <location>
        <begin position="217"/>
        <end position="264"/>
    </location>
</feature>
<sequence>MNILKIYGEATGQEINMAKSEVFFSRNLSQAAQADLSRIMGVRHVLGTGTYLGLPSMVVRSKKATFAYIKDRMWKRINSWRGRAMSKAGKEVMIKSVLQAIPSYVMSIYLIPETTIKEIERMMNAFWWGGGSNDRGIRWLAWDRMTYPKELGGLGFRDLQLFNMAMVAKQGWKLMKNTDTLVARLFEARWKIGDGTRIKVMSDPWLRKEDGLWMNSPQDQGQEGWKHLWKVQAPPKTKHLLWRVCKDCLPTRERLHERIAAWQNAGLYSCLQQRLQRCSTVKEVLFDICCHEEKEMAGKIAMLM</sequence>
<name>A0A2K3LID6_TRIPR</name>
<accession>A0A2K3LID6</accession>